<reference evidence="1 2" key="1">
    <citation type="submission" date="2024-03" db="EMBL/GenBank/DDBJ databases">
        <title>Complete Genome Sequence of a Pseudomonas fluorescens Bacteriophage UNO-G1W1 isolated from freshwater ice in Nebraska.</title>
        <authorList>
            <person name="Neville A.J."/>
            <person name="Schulze T.T."/>
            <person name="Davis P.H."/>
        </authorList>
    </citation>
    <scope>NUCLEOTIDE SEQUENCE [LARGE SCALE GENOMIC DNA]</scope>
</reference>
<keyword evidence="2" id="KW-1185">Reference proteome</keyword>
<protein>
    <submittedName>
        <fullName evidence="1">Uncharacterized protein</fullName>
    </submittedName>
</protein>
<accession>A0AAX4MVK0</accession>
<evidence type="ECO:0000313" key="2">
    <source>
        <dbReference type="Proteomes" id="UP001447006"/>
    </source>
</evidence>
<gene>
    <name evidence="1" type="ORF">ISREJYDI_CDS0038</name>
</gene>
<proteinExistence type="predicted"/>
<dbReference type="EMBL" id="PP551948">
    <property type="protein sequence ID" value="WYN05004.1"/>
    <property type="molecule type" value="Genomic_DNA"/>
</dbReference>
<sequence length="141" mass="15911">MTTRTYVSTSKENARVVLDGGVILLQVTRSYGYQEEPESMSSYESYDLEGLEGTDIEQLAQLALAMKNLPDEGVFDMDYDSLLEFMMEWASDTAEGAELPFTFEDKYGDSQTYTPAAMWEASGGCEWEESAQYGYDYGWNV</sequence>
<name>A0AAX4MVK0_9CAUD</name>
<dbReference type="Proteomes" id="UP001447006">
    <property type="component" value="Segment"/>
</dbReference>
<organism evidence="1 2">
    <name type="scientific">Pseudomonas phage UNO-G1W1</name>
    <dbReference type="NCBI Taxonomy" id="3136609"/>
    <lineage>
        <taxon>Viruses</taxon>
        <taxon>Duplodnaviria</taxon>
        <taxon>Heunggongvirae</taxon>
        <taxon>Uroviricota</taxon>
        <taxon>Caudoviricetes</taxon>
        <taxon>Vandenendeviridae</taxon>
        <taxon>Gorskivirinae</taxon>
        <taxon>Omahavirus</taxon>
        <taxon>Omahavirus UNOG1W1</taxon>
    </lineage>
</organism>
<evidence type="ECO:0000313" key="1">
    <source>
        <dbReference type="EMBL" id="WYN05004.1"/>
    </source>
</evidence>